<proteinExistence type="predicted"/>
<comment type="caution">
    <text evidence="7">The sequence shown here is derived from an EMBL/GenBank/DDBJ whole genome shotgun (WGS) entry which is preliminary data.</text>
</comment>
<accession>A0A367RHK4</accession>
<dbReference type="GO" id="GO:0005886">
    <property type="term" value="C:plasma membrane"/>
    <property type="evidence" value="ECO:0007669"/>
    <property type="project" value="UniProtKB-SubCell"/>
</dbReference>
<feature type="transmembrane region" description="Helical" evidence="6">
    <location>
        <begin position="305"/>
        <end position="330"/>
    </location>
</feature>
<evidence type="ECO:0000256" key="1">
    <source>
        <dbReference type="ARBA" id="ARBA00004651"/>
    </source>
</evidence>
<sequence>MSVEKRAFAGTIIGTVSFTIGLLQTIILVPILIKFWGVDNYGLWLGLTALTSLLQTIDVGHQNYIGNEISKFYSSEPLKVKVILASGIRIAVILGFLELFVAILIFTFNLTGKLIGNIALQTKNQEIGLGLIILILTWLLSGSVGGILGRLYLPSGLYVRFTTWGIITRFFNIASILITVVLGGNILVACIFSSIVTLFIYVLLFWDIYKIFQHLYPFWVGGNWKIALANLSKSFFIIGVGFLLQFQNNGLALFVSGIAGVTLLPMLNTMRTLVNTFLLGTTIVTQPLIPEMIRYHAQREHEKLIGMICASWWVGGTLINLGLVLTLPLIEPIYLYWTRGQINFNWLLYLLLAWSISLKNFGNPLTVYLMGINHIQAQTTIAIVQTTIILGITSLFLAKYGLVAVGIAIVFSEIIGSVIMATIYTFIEVKGLGGNLNFTKITLAFSSVVIVGLTYISVGLYWLSPLIASIVGGIILIGLYLWQWQYLSMDVRYRLIKLFHKFTSLSYRHPT</sequence>
<evidence type="ECO:0000313" key="7">
    <source>
        <dbReference type="EMBL" id="RCJ35193.1"/>
    </source>
</evidence>
<reference evidence="7 8" key="1">
    <citation type="submission" date="2016-04" db="EMBL/GenBank/DDBJ databases">
        <authorList>
            <person name="Evans L.H."/>
            <person name="Alamgir A."/>
            <person name="Owens N."/>
            <person name="Weber N.D."/>
            <person name="Virtaneva K."/>
            <person name="Barbian K."/>
            <person name="Babar A."/>
            <person name="Rosenke K."/>
        </authorList>
    </citation>
    <scope>NUCLEOTIDE SEQUENCE [LARGE SCALE GENOMIC DNA]</scope>
    <source>
        <strain evidence="7">NIES-2108</strain>
    </source>
</reference>
<evidence type="ECO:0000256" key="6">
    <source>
        <dbReference type="SAM" id="Phobius"/>
    </source>
</evidence>
<comment type="subcellular location">
    <subcellularLocation>
        <location evidence="1">Cell membrane</location>
        <topology evidence="1">Multi-pass membrane protein</topology>
    </subcellularLocation>
</comment>
<dbReference type="PANTHER" id="PTHR30250">
    <property type="entry name" value="PST FAMILY PREDICTED COLANIC ACID TRANSPORTER"/>
    <property type="match status" value="1"/>
</dbReference>
<evidence type="ECO:0000256" key="4">
    <source>
        <dbReference type="ARBA" id="ARBA00022989"/>
    </source>
</evidence>
<feature type="transmembrane region" description="Helical" evidence="6">
    <location>
        <begin position="462"/>
        <end position="482"/>
    </location>
</feature>
<protein>
    <recommendedName>
        <fullName evidence="9">Polysaccharide biosynthesis protein</fullName>
    </recommendedName>
</protein>
<feature type="transmembrane region" description="Helical" evidence="6">
    <location>
        <begin position="82"/>
        <end position="107"/>
    </location>
</feature>
<feature type="transmembrane region" description="Helical" evidence="6">
    <location>
        <begin position="251"/>
        <end position="267"/>
    </location>
</feature>
<dbReference type="AlphaFoldDB" id="A0A367RHK4"/>
<dbReference type="EMBL" id="LXQE01000152">
    <property type="protein sequence ID" value="RCJ35193.1"/>
    <property type="molecule type" value="Genomic_DNA"/>
</dbReference>
<feature type="transmembrane region" description="Helical" evidence="6">
    <location>
        <begin position="12"/>
        <end position="35"/>
    </location>
</feature>
<name>A0A367RHK4_NOSPU</name>
<organism evidence="7 8">
    <name type="scientific">Nostoc punctiforme NIES-2108</name>
    <dbReference type="NCBI Taxonomy" id="1356359"/>
    <lineage>
        <taxon>Bacteria</taxon>
        <taxon>Bacillati</taxon>
        <taxon>Cyanobacteriota</taxon>
        <taxon>Cyanophyceae</taxon>
        <taxon>Nostocales</taxon>
        <taxon>Nostocaceae</taxon>
        <taxon>Nostoc</taxon>
    </lineage>
</organism>
<keyword evidence="3 6" id="KW-0812">Transmembrane</keyword>
<evidence type="ECO:0000256" key="5">
    <source>
        <dbReference type="ARBA" id="ARBA00023136"/>
    </source>
</evidence>
<feature type="transmembrane region" description="Helical" evidence="6">
    <location>
        <begin position="173"/>
        <end position="206"/>
    </location>
</feature>
<keyword evidence="4 6" id="KW-1133">Transmembrane helix</keyword>
<dbReference type="InterPro" id="IPR050833">
    <property type="entry name" value="Poly_Biosynth_Transport"/>
</dbReference>
<evidence type="ECO:0000313" key="8">
    <source>
        <dbReference type="Proteomes" id="UP000252085"/>
    </source>
</evidence>
<evidence type="ECO:0000256" key="2">
    <source>
        <dbReference type="ARBA" id="ARBA00022475"/>
    </source>
</evidence>
<feature type="transmembrane region" description="Helical" evidence="6">
    <location>
        <begin position="379"/>
        <end position="398"/>
    </location>
</feature>
<feature type="transmembrane region" description="Helical" evidence="6">
    <location>
        <begin position="404"/>
        <end position="426"/>
    </location>
</feature>
<dbReference type="PANTHER" id="PTHR30250:SF11">
    <property type="entry name" value="O-ANTIGEN TRANSPORTER-RELATED"/>
    <property type="match status" value="1"/>
</dbReference>
<evidence type="ECO:0000256" key="3">
    <source>
        <dbReference type="ARBA" id="ARBA00022692"/>
    </source>
</evidence>
<keyword evidence="2" id="KW-1003">Cell membrane</keyword>
<gene>
    <name evidence="7" type="ORF">A6769_19080</name>
</gene>
<feature type="transmembrane region" description="Helical" evidence="6">
    <location>
        <begin position="226"/>
        <end position="244"/>
    </location>
</feature>
<feature type="transmembrane region" description="Helical" evidence="6">
    <location>
        <begin position="127"/>
        <end position="153"/>
    </location>
</feature>
<feature type="transmembrane region" description="Helical" evidence="6">
    <location>
        <begin position="438"/>
        <end position="456"/>
    </location>
</feature>
<keyword evidence="5 6" id="KW-0472">Membrane</keyword>
<evidence type="ECO:0008006" key="9">
    <source>
        <dbReference type="Google" id="ProtNLM"/>
    </source>
</evidence>
<dbReference type="Proteomes" id="UP000252085">
    <property type="component" value="Unassembled WGS sequence"/>
</dbReference>